<keyword evidence="2" id="KW-1185">Reference proteome</keyword>
<gene>
    <name evidence="1" type="ORF">L6452_37345</name>
</gene>
<comment type="caution">
    <text evidence="1">The sequence shown here is derived from an EMBL/GenBank/DDBJ whole genome shotgun (WGS) entry which is preliminary data.</text>
</comment>
<sequence length="74" mass="7805">MPKVSNKKEGLGMLSVPKSSSTLSKGLTLRISVLSSRELTLVYGKGELETLWGLGAETMSPNLKLKLGGEKGDG</sequence>
<dbReference type="EMBL" id="CM042060">
    <property type="protein sequence ID" value="KAI3678066.1"/>
    <property type="molecule type" value="Genomic_DNA"/>
</dbReference>
<organism evidence="1 2">
    <name type="scientific">Arctium lappa</name>
    <name type="common">Greater burdock</name>
    <name type="synonym">Lappa major</name>
    <dbReference type="NCBI Taxonomy" id="4217"/>
    <lineage>
        <taxon>Eukaryota</taxon>
        <taxon>Viridiplantae</taxon>
        <taxon>Streptophyta</taxon>
        <taxon>Embryophyta</taxon>
        <taxon>Tracheophyta</taxon>
        <taxon>Spermatophyta</taxon>
        <taxon>Magnoliopsida</taxon>
        <taxon>eudicotyledons</taxon>
        <taxon>Gunneridae</taxon>
        <taxon>Pentapetalae</taxon>
        <taxon>asterids</taxon>
        <taxon>campanulids</taxon>
        <taxon>Asterales</taxon>
        <taxon>Asteraceae</taxon>
        <taxon>Carduoideae</taxon>
        <taxon>Cardueae</taxon>
        <taxon>Arctiinae</taxon>
        <taxon>Arctium</taxon>
    </lineage>
</organism>
<reference evidence="2" key="1">
    <citation type="journal article" date="2022" name="Mol. Ecol. Resour.">
        <title>The genomes of chicory, endive, great burdock and yacon provide insights into Asteraceae palaeo-polyploidization history and plant inulin production.</title>
        <authorList>
            <person name="Fan W."/>
            <person name="Wang S."/>
            <person name="Wang H."/>
            <person name="Wang A."/>
            <person name="Jiang F."/>
            <person name="Liu H."/>
            <person name="Zhao H."/>
            <person name="Xu D."/>
            <person name="Zhang Y."/>
        </authorList>
    </citation>
    <scope>NUCLEOTIDE SEQUENCE [LARGE SCALE GENOMIC DNA]</scope>
    <source>
        <strain evidence="2">cv. Niubang</strain>
    </source>
</reference>
<dbReference type="Proteomes" id="UP001055879">
    <property type="component" value="Linkage Group LG14"/>
</dbReference>
<evidence type="ECO:0000313" key="1">
    <source>
        <dbReference type="EMBL" id="KAI3678066.1"/>
    </source>
</evidence>
<reference evidence="1 2" key="2">
    <citation type="journal article" date="2022" name="Mol. Ecol. Resour.">
        <title>The genomes of chicory, endive, great burdock and yacon provide insights into Asteraceae paleo-polyploidization history and plant inulin production.</title>
        <authorList>
            <person name="Fan W."/>
            <person name="Wang S."/>
            <person name="Wang H."/>
            <person name="Wang A."/>
            <person name="Jiang F."/>
            <person name="Liu H."/>
            <person name="Zhao H."/>
            <person name="Xu D."/>
            <person name="Zhang Y."/>
        </authorList>
    </citation>
    <scope>NUCLEOTIDE SEQUENCE [LARGE SCALE GENOMIC DNA]</scope>
    <source>
        <strain evidence="2">cv. Niubang</strain>
    </source>
</reference>
<protein>
    <submittedName>
        <fullName evidence="1">Uncharacterized protein</fullName>
    </submittedName>
</protein>
<name>A0ACB8Y2R3_ARCLA</name>
<evidence type="ECO:0000313" key="2">
    <source>
        <dbReference type="Proteomes" id="UP001055879"/>
    </source>
</evidence>
<accession>A0ACB8Y2R3</accession>
<proteinExistence type="predicted"/>